<evidence type="ECO:0000256" key="1">
    <source>
        <dbReference type="SAM" id="Coils"/>
    </source>
</evidence>
<feature type="transmembrane region" description="Helical" evidence="3">
    <location>
        <begin position="1262"/>
        <end position="1285"/>
    </location>
</feature>
<reference evidence="4 5" key="1">
    <citation type="submission" date="2016-05" db="EMBL/GenBank/DDBJ databases">
        <title>Genome sequencing reveals origins of a unique bacterial endosymbiosis in the earliest lineages of terrestrial Fungi.</title>
        <authorList>
            <consortium name="DOE Joint Genome Institute"/>
            <person name="Uehling J."/>
            <person name="Gryganskyi A."/>
            <person name="Hameed K."/>
            <person name="Tschaplinski T."/>
            <person name="Misztal P."/>
            <person name="Wu S."/>
            <person name="Desiro A."/>
            <person name="Vande Pol N."/>
            <person name="Du Z.-Y."/>
            <person name="Zienkiewicz A."/>
            <person name="Zienkiewicz K."/>
            <person name="Morin E."/>
            <person name="Tisserant E."/>
            <person name="Splivallo R."/>
            <person name="Hainaut M."/>
            <person name="Henrissat B."/>
            <person name="Ohm R."/>
            <person name="Kuo A."/>
            <person name="Yan J."/>
            <person name="Lipzen A."/>
            <person name="Nolan M."/>
            <person name="Labutti K."/>
            <person name="Barry K."/>
            <person name="Goldstein A."/>
            <person name="Labbe J."/>
            <person name="Schadt C."/>
            <person name="Tuskan G."/>
            <person name="Grigoriev I."/>
            <person name="Martin F."/>
            <person name="Vilgalys R."/>
            <person name="Bonito G."/>
        </authorList>
    </citation>
    <scope>NUCLEOTIDE SEQUENCE [LARGE SCALE GENOMIC DNA]</scope>
    <source>
        <strain evidence="4 5">AG-77</strain>
    </source>
</reference>
<dbReference type="EMBL" id="KV442050">
    <property type="protein sequence ID" value="OAQ28224.1"/>
    <property type="molecule type" value="Genomic_DNA"/>
</dbReference>
<gene>
    <name evidence="4" type="ORF">K457DRAFT_156392</name>
</gene>
<keyword evidence="3" id="KW-0472">Membrane</keyword>
<proteinExistence type="predicted"/>
<feature type="region of interest" description="Disordered" evidence="2">
    <location>
        <begin position="1128"/>
        <end position="1151"/>
    </location>
</feature>
<organism evidence="4 5">
    <name type="scientific">Linnemannia elongata AG-77</name>
    <dbReference type="NCBI Taxonomy" id="1314771"/>
    <lineage>
        <taxon>Eukaryota</taxon>
        <taxon>Fungi</taxon>
        <taxon>Fungi incertae sedis</taxon>
        <taxon>Mucoromycota</taxon>
        <taxon>Mortierellomycotina</taxon>
        <taxon>Mortierellomycetes</taxon>
        <taxon>Mortierellales</taxon>
        <taxon>Mortierellaceae</taxon>
        <taxon>Linnemannia</taxon>
    </lineage>
</organism>
<dbReference type="SUPFAM" id="SSF69322">
    <property type="entry name" value="Tricorn protease domain 2"/>
    <property type="match status" value="1"/>
</dbReference>
<feature type="compositionally biased region" description="Polar residues" evidence="2">
    <location>
        <begin position="223"/>
        <end position="236"/>
    </location>
</feature>
<feature type="region of interest" description="Disordered" evidence="2">
    <location>
        <begin position="1"/>
        <end position="47"/>
    </location>
</feature>
<evidence type="ECO:0000256" key="2">
    <source>
        <dbReference type="SAM" id="MobiDB-lite"/>
    </source>
</evidence>
<sequence>MSSKRPPPPVNKANKASKKEKNILTSQADHIHPYNSPSRTTRVPLTPRPNSKGFYDLRVRRYEDLLQYARTDAIHCLLLKPDPGAYATSMTRTCYTLRVKLELINIFRYLQKHLTKPLVKDATQIRTTVSYRNFGYNIGMKIPHSTLQRILQNEAKTRALADQLPVDAKYMYSKTVLGKFSYVRKIEVGCTHLYALNTKTRHPVMHACKQNDQASKQLEARALSSSHPLSQASMSRDNCSVVPERLELLTPSPASPSVVSGHSHAYPSEDTIVEFSQIPCTNDDIQSIGDSSHNDSLRVQPQVYGWNQREFLVPETDEITVALIPHASEHYAQGMCGLVVRFVLSIARFTNMLLILLAIVMYHSLDPQFKEHLPSLWSIDVNHRASYTHHPAAKRYIAAYSFSQDGHHIVICAQHINESAALDKVIDLELWVLKDETGKIVQTSPFLRTSERLQLKSNFKPSVSVSANGSQISCLDSTTTLRRQRMSADSSAHYPVYALARRSESSTELVLHPSTKACRRFQHYRGEGRFQCAEPGVNDHKPQSGPQYFVTYNKTSLDVYNTDEGWKHLHRLDMQSVGFNPRNSDNITLSKNLRSRYFVATRNAGYGQRGLILVWDYEQGLLVSFDETPGVTSQICISDAALMMALFENEHVHLYRTRTLTLLGSVHVPQAKGAVGRLHFISKDRGILLVFVHPEGSPLIGGGFVLDIATLSIVKKISFTGTGSISPLEISIDCIQNGIPVYHQLTSVSAIPLSASMHLKLTTVSGMCDSRCPQSSQARSPLYKEVHSDSGLHFKMTKDNNRITVVASDDSGQHKQMTISSPRIKDESGIFGSGSHFAVYLGNLCIIWALPVAMTDTFELVSVRYPEDLIICHHGRPQLSTRFFAPVQQYEHYINKQHAAAPFQKEIPSLYVEQNGCLQVRLSDLLGCNLDGLDNSTRSTIFRYIRGFLKDYNGVKSAWDKIVGADTSNPLATVEAYHLLEGLSELLTSTSDCIWIPQTNMKISDNPLVKFFQASNHLPELTRIITVVMEYYLQQARIHKDPCFVQLVTQALSFIMRAEGSNHVAVSRILHEVSMRTLREAAFIPVRDHLFVFKHHVLARSLSSYFPDVFCDNEEKVMHLVVKEEKERKASTQESVDQETSDLEKTDSEGRVRGDIHEAARKDLDCIESSRFKYDVFVAPMDLLWGPYKNDGIIDDPYEKESHCSSRLAIFHSYRRAFFPLLWLKLMPNAKPFIKCHDWDHQTFDNPAIAALVEYKWNSFGFYYWLLVFCCKASLYLMILTVVFIQTDNLQVDLTWLLISTMGVAAVLLWFEIVQFLKKGLAYTLPEGFRWRNREWFQDSIYYTATPKTVREYNAKTLRLRDEVVIESSPAFDMHRFPAGISDRDPSVEEGGGGGRGVCGSHDIETRKEIEALRNQVNSQQQVMNDFSAAFHKNAVEVSKQMEEMMGLLKKLSERNG</sequence>
<keyword evidence="3" id="KW-1133">Transmembrane helix</keyword>
<evidence type="ECO:0000313" key="5">
    <source>
        <dbReference type="Proteomes" id="UP000078512"/>
    </source>
</evidence>
<feature type="coiled-coil region" evidence="1">
    <location>
        <begin position="1410"/>
        <end position="1455"/>
    </location>
</feature>
<protein>
    <submittedName>
        <fullName evidence="4">Uncharacterized protein</fullName>
    </submittedName>
</protein>
<keyword evidence="3" id="KW-0812">Transmembrane</keyword>
<name>A0A197JVA4_9FUNG</name>
<keyword evidence="5" id="KW-1185">Reference proteome</keyword>
<accession>A0A197JVA4</accession>
<feature type="compositionally biased region" description="Basic and acidic residues" evidence="2">
    <location>
        <begin position="1142"/>
        <end position="1151"/>
    </location>
</feature>
<evidence type="ECO:0000313" key="4">
    <source>
        <dbReference type="EMBL" id="OAQ28224.1"/>
    </source>
</evidence>
<evidence type="ECO:0000256" key="3">
    <source>
        <dbReference type="SAM" id="Phobius"/>
    </source>
</evidence>
<feature type="region of interest" description="Disordered" evidence="2">
    <location>
        <begin position="216"/>
        <end position="236"/>
    </location>
</feature>
<feature type="compositionally biased region" description="Pro residues" evidence="2">
    <location>
        <begin position="1"/>
        <end position="10"/>
    </location>
</feature>
<keyword evidence="1" id="KW-0175">Coiled coil</keyword>
<dbReference type="Proteomes" id="UP000078512">
    <property type="component" value="Unassembled WGS sequence"/>
</dbReference>
<dbReference type="OrthoDB" id="2437961at2759"/>
<feature type="transmembrane region" description="Helical" evidence="3">
    <location>
        <begin position="1297"/>
        <end position="1317"/>
    </location>
</feature>